<organism evidence="1 2">
    <name type="scientific">Serratia marcescens</name>
    <dbReference type="NCBI Taxonomy" id="615"/>
    <lineage>
        <taxon>Bacteria</taxon>
        <taxon>Pseudomonadati</taxon>
        <taxon>Pseudomonadota</taxon>
        <taxon>Gammaproteobacteria</taxon>
        <taxon>Enterobacterales</taxon>
        <taxon>Yersiniaceae</taxon>
        <taxon>Serratia</taxon>
    </lineage>
</organism>
<dbReference type="GO" id="GO:0001907">
    <property type="term" value="P:symbiont-mediated killing of host cell"/>
    <property type="evidence" value="ECO:0007669"/>
    <property type="project" value="InterPro"/>
</dbReference>
<comment type="caution">
    <text evidence="1">The sequence shown here is derived from an EMBL/GenBank/DDBJ whole genome shotgun (WGS) entry which is preliminary data.</text>
</comment>
<dbReference type="AlphaFoldDB" id="A0A5C7CP97"/>
<dbReference type="EMBL" id="VOUQ01000002">
    <property type="protein sequence ID" value="TXE36478.1"/>
    <property type="molecule type" value="Genomic_DNA"/>
</dbReference>
<dbReference type="GO" id="GO:0140911">
    <property type="term" value="F:pore-forming activity"/>
    <property type="evidence" value="ECO:0007669"/>
    <property type="project" value="InterPro"/>
</dbReference>
<reference evidence="1 2" key="1">
    <citation type="submission" date="2019-07" db="EMBL/GenBank/DDBJ databases">
        <title>Serratia strains were isolated from fresh produce.</title>
        <authorList>
            <person name="Cho G.-S."/>
            <person name="Stein M."/>
            <person name="Lee W."/>
            <person name="Suh S.H."/>
            <person name="Franz C.M.A.P."/>
        </authorList>
    </citation>
    <scope>NUCLEOTIDE SEQUENCE [LARGE SCALE GENOMIC DNA]</scope>
    <source>
        <strain evidence="1 2">S16</strain>
    </source>
</reference>
<dbReference type="InterPro" id="IPR007054">
    <property type="entry name" value="Lysis_S"/>
</dbReference>
<accession>A0A5C7CP97</accession>
<evidence type="ECO:0000313" key="1">
    <source>
        <dbReference type="EMBL" id="TXE36478.1"/>
    </source>
</evidence>
<protein>
    <submittedName>
        <fullName evidence="1">Lysis protein</fullName>
    </submittedName>
</protein>
<evidence type="ECO:0000313" key="2">
    <source>
        <dbReference type="Proteomes" id="UP000321126"/>
    </source>
</evidence>
<sequence>MRSMPEKIADSATHGGWLVGLLLGAINYFSPSEWMVIGIFVGILSSVIGCIVGIWFRCRRERLLKMYLIDRSNKNINAQDVDLIGGE</sequence>
<dbReference type="Pfam" id="PF04971">
    <property type="entry name" value="Phage_holin_2_1"/>
    <property type="match status" value="1"/>
</dbReference>
<dbReference type="Proteomes" id="UP000321126">
    <property type="component" value="Unassembled WGS sequence"/>
</dbReference>
<name>A0A5C7CP97_SERMA</name>
<proteinExistence type="predicted"/>
<gene>
    <name evidence="1" type="ORF">FOT62_05720</name>
</gene>